<dbReference type="KEGG" id="nmus:H7A79_0352"/>
<proteinExistence type="predicted"/>
<reference evidence="2" key="1">
    <citation type="submission" date="2024-06" db="EMBL/GenBank/DDBJ databases">
        <title>Complete Genome Sequence of mouse commensal type strain Neisseria musculi.</title>
        <authorList>
            <person name="Thapa E."/>
            <person name="Aluvathingal J."/>
            <person name="Nadendla S."/>
            <person name="Mehta A."/>
            <person name="Tettelin H."/>
            <person name="Weyand N.J."/>
        </authorList>
    </citation>
    <scope>NUCLEOTIDE SEQUENCE</scope>
    <source>
        <strain evidence="2">NW831</strain>
    </source>
</reference>
<protein>
    <recommendedName>
        <fullName evidence="4">Lipoprotein</fullName>
    </recommendedName>
</protein>
<dbReference type="EMBL" id="CP060414">
    <property type="protein sequence ID" value="QNT59577.1"/>
    <property type="molecule type" value="Genomic_DNA"/>
</dbReference>
<evidence type="ECO:0000256" key="1">
    <source>
        <dbReference type="SAM" id="SignalP"/>
    </source>
</evidence>
<dbReference type="AlphaFoldDB" id="A0A7H1MD62"/>
<dbReference type="RefSeq" id="WP_187000896.1">
    <property type="nucleotide sequence ID" value="NZ_CP060414.2"/>
</dbReference>
<sequence length="152" mass="17205">MKYVGAFLALLSAACMNPNDAFFQNHRYKMIQAELSGGGAVFRYGYPKKPDHDLLVNRIRVPAAQQAGVIKEWFVKEQGYRKHDCTLQKAQSNGITYYTCDVEKGFKGVHFVVYVANVKADSVYIKVYRSINKLPTGAELEKLVADLNQFYP</sequence>
<feature type="signal peptide" evidence="1">
    <location>
        <begin position="1"/>
        <end position="21"/>
    </location>
</feature>
<keyword evidence="3" id="KW-1185">Reference proteome</keyword>
<dbReference type="Proteomes" id="UP000516412">
    <property type="component" value="Chromosome"/>
</dbReference>
<gene>
    <name evidence="2" type="ORF">H7A79_0352</name>
</gene>
<organism evidence="2 3">
    <name type="scientific">Neisseria musculi</name>
    <dbReference type="NCBI Taxonomy" id="1815583"/>
    <lineage>
        <taxon>Bacteria</taxon>
        <taxon>Pseudomonadati</taxon>
        <taxon>Pseudomonadota</taxon>
        <taxon>Betaproteobacteria</taxon>
        <taxon>Neisseriales</taxon>
        <taxon>Neisseriaceae</taxon>
        <taxon>Neisseria</taxon>
    </lineage>
</organism>
<feature type="chain" id="PRO_5028798578" description="Lipoprotein" evidence="1">
    <location>
        <begin position="22"/>
        <end position="152"/>
    </location>
</feature>
<evidence type="ECO:0000313" key="2">
    <source>
        <dbReference type="EMBL" id="QNT59577.1"/>
    </source>
</evidence>
<evidence type="ECO:0000313" key="3">
    <source>
        <dbReference type="Proteomes" id="UP000516412"/>
    </source>
</evidence>
<keyword evidence="1" id="KW-0732">Signal</keyword>
<name>A0A7H1MD62_9NEIS</name>
<evidence type="ECO:0008006" key="4">
    <source>
        <dbReference type="Google" id="ProtNLM"/>
    </source>
</evidence>
<accession>A0A7H1MD62</accession>
<dbReference type="PROSITE" id="PS51257">
    <property type="entry name" value="PROKAR_LIPOPROTEIN"/>
    <property type="match status" value="1"/>
</dbReference>